<name>A0ABS2RA28_9BACI</name>
<evidence type="ECO:0000313" key="7">
    <source>
        <dbReference type="EMBL" id="MBM7716485.1"/>
    </source>
</evidence>
<sequence length="129" mass="14471">MTLFSGIFPTLEASLKYSTIKHEVSSQNIANADTPNYKGKRVSFKKALDNSVANMKSHRTDPRHFTLKSDLHPTTGIDNVRVQYRHDGNSVDIDKEMSDLAANQIYFNAISDRLNGKFNSLKNVIKGGR</sequence>
<evidence type="ECO:0000256" key="1">
    <source>
        <dbReference type="ARBA" id="ARBA00004117"/>
    </source>
</evidence>
<dbReference type="PIRSF" id="PIRSF002889">
    <property type="entry name" value="Rod_FlgB"/>
    <property type="match status" value="1"/>
</dbReference>
<dbReference type="EMBL" id="JAFBFH010000027">
    <property type="protein sequence ID" value="MBM7716485.1"/>
    <property type="molecule type" value="Genomic_DNA"/>
</dbReference>
<evidence type="ECO:0000313" key="8">
    <source>
        <dbReference type="Proteomes" id="UP000823485"/>
    </source>
</evidence>
<evidence type="ECO:0000256" key="3">
    <source>
        <dbReference type="ARBA" id="ARBA00014376"/>
    </source>
</evidence>
<keyword evidence="4 6" id="KW-0975">Bacterial flagellum</keyword>
<protein>
    <recommendedName>
        <fullName evidence="3 6">Flagellar basal body rod protein FlgB</fullName>
    </recommendedName>
</protein>
<accession>A0ABS2RA28</accession>
<comment type="caution">
    <text evidence="7">The sequence shown here is derived from an EMBL/GenBank/DDBJ whole genome shotgun (WGS) entry which is preliminary data.</text>
</comment>
<reference evidence="7 8" key="1">
    <citation type="submission" date="2021-01" db="EMBL/GenBank/DDBJ databases">
        <title>Genomic Encyclopedia of Type Strains, Phase IV (KMG-IV): sequencing the most valuable type-strain genomes for metagenomic binning, comparative biology and taxonomic classification.</title>
        <authorList>
            <person name="Goeker M."/>
        </authorList>
    </citation>
    <scope>NUCLEOTIDE SEQUENCE [LARGE SCALE GENOMIC DNA]</scope>
    <source>
        <strain evidence="7 8">DSM 105453</strain>
    </source>
</reference>
<comment type="function">
    <text evidence="5 6">Structural component of flagellum, the bacterial motility apparatus. Part of the rod structure of flagellar basal body.</text>
</comment>
<evidence type="ECO:0000256" key="5">
    <source>
        <dbReference type="ARBA" id="ARBA00024934"/>
    </source>
</evidence>
<proteinExistence type="inferred from homology"/>
<comment type="subunit">
    <text evidence="6">The basal body constitutes a major portion of the flagellar organelle and consists of a number of rings mounted on a central rod.</text>
</comment>
<comment type="similarity">
    <text evidence="2 6">Belongs to the flagella basal body rod proteins family.</text>
</comment>
<gene>
    <name evidence="7" type="ORF">JOC94_003505</name>
</gene>
<dbReference type="InterPro" id="IPR006300">
    <property type="entry name" value="FlgB"/>
</dbReference>
<keyword evidence="7" id="KW-0282">Flagellum</keyword>
<evidence type="ECO:0000256" key="6">
    <source>
        <dbReference type="PIRNR" id="PIRNR002889"/>
    </source>
</evidence>
<keyword evidence="8" id="KW-1185">Reference proteome</keyword>
<dbReference type="RefSeq" id="WP_077111733.1">
    <property type="nucleotide sequence ID" value="NZ_JAFBFH010000027.1"/>
</dbReference>
<dbReference type="NCBIfam" id="TIGR01396">
    <property type="entry name" value="FlgB"/>
    <property type="match status" value="1"/>
</dbReference>
<dbReference type="Proteomes" id="UP000823485">
    <property type="component" value="Unassembled WGS sequence"/>
</dbReference>
<keyword evidence="7" id="KW-0969">Cilium</keyword>
<organism evidence="7 8">
    <name type="scientific">Siminovitchia thermophila</name>
    <dbReference type="NCBI Taxonomy" id="1245522"/>
    <lineage>
        <taxon>Bacteria</taxon>
        <taxon>Bacillati</taxon>
        <taxon>Bacillota</taxon>
        <taxon>Bacilli</taxon>
        <taxon>Bacillales</taxon>
        <taxon>Bacillaceae</taxon>
        <taxon>Siminovitchia</taxon>
    </lineage>
</organism>
<dbReference type="PANTHER" id="PTHR30435:SF12">
    <property type="entry name" value="FLAGELLAR BASAL BODY ROD PROTEIN FLGB"/>
    <property type="match status" value="1"/>
</dbReference>
<keyword evidence="7" id="KW-0966">Cell projection</keyword>
<evidence type="ECO:0000256" key="2">
    <source>
        <dbReference type="ARBA" id="ARBA00009677"/>
    </source>
</evidence>
<comment type="subcellular location">
    <subcellularLocation>
        <location evidence="1 6">Bacterial flagellum basal body</location>
    </subcellularLocation>
</comment>
<dbReference type="PANTHER" id="PTHR30435">
    <property type="entry name" value="FLAGELLAR PROTEIN"/>
    <property type="match status" value="1"/>
</dbReference>
<evidence type="ECO:0000256" key="4">
    <source>
        <dbReference type="ARBA" id="ARBA00023143"/>
    </source>
</evidence>